<dbReference type="Pfam" id="PF01755">
    <property type="entry name" value="Glyco_transf_25"/>
    <property type="match status" value="1"/>
</dbReference>
<protein>
    <submittedName>
        <fullName evidence="2">Glycosyltransferase family 25 protein</fullName>
    </submittedName>
</protein>
<dbReference type="InterPro" id="IPR002654">
    <property type="entry name" value="Glyco_trans_25"/>
</dbReference>
<dbReference type="CDD" id="cd06532">
    <property type="entry name" value="Glyco_transf_25"/>
    <property type="match status" value="1"/>
</dbReference>
<proteinExistence type="predicted"/>
<evidence type="ECO:0000259" key="1">
    <source>
        <dbReference type="Pfam" id="PF01755"/>
    </source>
</evidence>
<dbReference type="Proteomes" id="UP000245977">
    <property type="component" value="Chromosome"/>
</dbReference>
<keyword evidence="3" id="KW-1185">Reference proteome</keyword>
<dbReference type="EMBL" id="CP029397">
    <property type="protein sequence ID" value="AWL28098.1"/>
    <property type="molecule type" value="Genomic_DNA"/>
</dbReference>
<evidence type="ECO:0000313" key="2">
    <source>
        <dbReference type="EMBL" id="AWL28098.1"/>
    </source>
</evidence>
<accession>A0A2S2FB23</accession>
<dbReference type="GO" id="GO:0016740">
    <property type="term" value="F:transferase activity"/>
    <property type="evidence" value="ECO:0007669"/>
    <property type="project" value="UniProtKB-KW"/>
</dbReference>
<name>A0A2S2FB23_9GAMM</name>
<gene>
    <name evidence="2" type="ORF">DJ533_05620</name>
</gene>
<organism evidence="2 3">
    <name type="scientific">Acinetobacter defluvii</name>
    <dbReference type="NCBI Taxonomy" id="1871111"/>
    <lineage>
        <taxon>Bacteria</taxon>
        <taxon>Pseudomonadati</taxon>
        <taxon>Pseudomonadota</taxon>
        <taxon>Gammaproteobacteria</taxon>
        <taxon>Moraxellales</taxon>
        <taxon>Moraxellaceae</taxon>
        <taxon>Acinetobacter</taxon>
    </lineage>
</organism>
<reference evidence="2" key="1">
    <citation type="submission" date="2019-08" db="EMBL/GenBank/DDBJ databases">
        <title>The complete genome of Acinetobacter defluvii strain WCHAD010030.</title>
        <authorList>
            <person name="Hu Y."/>
            <person name="Qin J."/>
            <person name="Feng Y."/>
            <person name="Zong Z."/>
        </authorList>
    </citation>
    <scope>NUCLEOTIDE SEQUENCE</scope>
    <source>
        <strain evidence="2">WCHA30</strain>
    </source>
</reference>
<feature type="domain" description="Glycosyl transferase family 25" evidence="1">
    <location>
        <begin position="2"/>
        <end position="176"/>
    </location>
</feature>
<dbReference type="OrthoDB" id="9816113at2"/>
<dbReference type="RefSeq" id="WP_065994312.1">
    <property type="nucleotide sequence ID" value="NZ_CP029397.2"/>
</dbReference>
<dbReference type="AlphaFoldDB" id="A0A2S2FB23"/>
<sequence>MKKYLISIESAESPRLKAFFSQKTFKRYQHDFQKFGVIGTHIPTSEYFKLAVASKQRALSPAELGCTLSHVAALKDFLASDEKYACIFEDDAETRSDFDLDELQEKIEQLGLNEKFFLSLGGIQLYVNRYVRGHFLPETLVEKKVLKVNLLYIRRFSYAYAYIVDRKMAKTFVDYHHLPKVYDHWGELYDEDKNLNFYATHLFDHPELAECATGQSYLEEERQSLQAKKIQKKSFFERLKISLIKRLYKLTLKKYYS</sequence>
<dbReference type="KEGG" id="adv:DJ533_05620"/>
<evidence type="ECO:0000313" key="3">
    <source>
        <dbReference type="Proteomes" id="UP000245977"/>
    </source>
</evidence>